<dbReference type="AlphaFoldDB" id="A0A317TX47"/>
<dbReference type="Proteomes" id="UP000287374">
    <property type="component" value="Unassembled WGS sequence"/>
</dbReference>
<keyword evidence="5" id="KW-1185">Reference proteome</keyword>
<dbReference type="EMBL" id="QHJG01000050">
    <property type="protein sequence ID" value="PWY53994.1"/>
    <property type="molecule type" value="Genomic_DNA"/>
</dbReference>
<proteinExistence type="predicted"/>
<accession>A0A317TX47</accession>
<evidence type="ECO:0000313" key="2">
    <source>
        <dbReference type="EMBL" id="PWY53994.1"/>
    </source>
</evidence>
<sequence>MPKIVDKTRDDIEAAIAAIEASDLSVGIKEFTMHKAMRYMLKHWHELTQFLRVAGAPLDNNILERALNPDPGPAHLVILQNRIRCHDRGHQTSMKYTCALAHINRLNGQ</sequence>
<evidence type="ECO:0000313" key="5">
    <source>
        <dbReference type="Proteomes" id="UP000287374"/>
    </source>
</evidence>
<organism evidence="2 4">
    <name type="scientific">Legionella qingyii</name>
    <dbReference type="NCBI Taxonomy" id="2184757"/>
    <lineage>
        <taxon>Bacteria</taxon>
        <taxon>Pseudomonadati</taxon>
        <taxon>Pseudomonadota</taxon>
        <taxon>Gammaproteobacteria</taxon>
        <taxon>Legionellales</taxon>
        <taxon>Legionellaceae</taxon>
        <taxon>Legionella</taxon>
    </lineage>
</organism>
<reference evidence="2 4" key="1">
    <citation type="submission" date="2018-05" db="EMBL/GenBank/DDBJ databases">
        <title>Legionella qingyii sp.nov., whole genome shotgun sequence.</title>
        <authorList>
            <person name="Wu H."/>
            <person name="Zhu Q."/>
            <person name="Hu C."/>
        </authorList>
    </citation>
    <scope>NUCLEOTIDE SEQUENCE [LARGE SCALE GENOMIC DNA]</scope>
    <source>
        <strain evidence="2 4">HEB18</strain>
    </source>
</reference>
<protein>
    <recommendedName>
        <fullName evidence="1">Transposase IS66 central domain-containing protein</fullName>
    </recommendedName>
</protein>
<evidence type="ECO:0000313" key="4">
    <source>
        <dbReference type="Proteomes" id="UP000247152"/>
    </source>
</evidence>
<evidence type="ECO:0000259" key="1">
    <source>
        <dbReference type="Pfam" id="PF03050"/>
    </source>
</evidence>
<reference evidence="3 5" key="2">
    <citation type="submission" date="2018-12" db="EMBL/GenBank/DDBJ databases">
        <title>Legionella sp,whole genome shotgun sequence.</title>
        <authorList>
            <person name="Wu H."/>
        </authorList>
    </citation>
    <scope>NUCLEOTIDE SEQUENCE [LARGE SCALE GENOMIC DNA]</scope>
    <source>
        <strain evidence="5">km489</strain>
        <strain evidence="3">Km489</strain>
    </source>
</reference>
<gene>
    <name evidence="2" type="ORF">DGG96_19325</name>
    <name evidence="3" type="ORF">ELY20_16180</name>
</gene>
<name>A0A317TX47_9GAMM</name>
<comment type="caution">
    <text evidence="2">The sequence shown here is derived from an EMBL/GenBank/DDBJ whole genome shotgun (WGS) entry which is preliminary data.</text>
</comment>
<dbReference type="Pfam" id="PF03050">
    <property type="entry name" value="DDE_Tnp_IS66"/>
    <property type="match status" value="1"/>
</dbReference>
<dbReference type="Proteomes" id="UP000247152">
    <property type="component" value="Unassembled WGS sequence"/>
</dbReference>
<feature type="domain" description="Transposase IS66 central" evidence="1">
    <location>
        <begin position="29"/>
        <end position="69"/>
    </location>
</feature>
<dbReference type="EMBL" id="RZGX01000032">
    <property type="protein sequence ID" value="RUR18977.1"/>
    <property type="molecule type" value="Genomic_DNA"/>
</dbReference>
<dbReference type="InterPro" id="IPR004291">
    <property type="entry name" value="Transposase_IS66_central"/>
</dbReference>
<evidence type="ECO:0000313" key="3">
    <source>
        <dbReference type="EMBL" id="RUR18977.1"/>
    </source>
</evidence>
<dbReference type="OrthoDB" id="5645422at2"/>